<accession>A0ACC1JAG2</accession>
<feature type="non-terminal residue" evidence="1">
    <location>
        <position position="1"/>
    </location>
</feature>
<evidence type="ECO:0000313" key="1">
    <source>
        <dbReference type="EMBL" id="KAJ1944292.1"/>
    </source>
</evidence>
<keyword evidence="2" id="KW-1185">Reference proteome</keyword>
<gene>
    <name evidence="1" type="ORF">FBU59_002644</name>
</gene>
<organism evidence="1 2">
    <name type="scientific">Linderina macrospora</name>
    <dbReference type="NCBI Taxonomy" id="4868"/>
    <lineage>
        <taxon>Eukaryota</taxon>
        <taxon>Fungi</taxon>
        <taxon>Fungi incertae sedis</taxon>
        <taxon>Zoopagomycota</taxon>
        <taxon>Kickxellomycotina</taxon>
        <taxon>Kickxellomycetes</taxon>
        <taxon>Kickxellales</taxon>
        <taxon>Kickxellaceae</taxon>
        <taxon>Linderina</taxon>
    </lineage>
</organism>
<dbReference type="EMBL" id="JANBPW010001492">
    <property type="protein sequence ID" value="KAJ1944292.1"/>
    <property type="molecule type" value="Genomic_DNA"/>
</dbReference>
<protein>
    <submittedName>
        <fullName evidence="1">Uncharacterized protein</fullName>
    </submittedName>
</protein>
<name>A0ACC1JAG2_9FUNG</name>
<comment type="caution">
    <text evidence="1">The sequence shown here is derived from an EMBL/GenBank/DDBJ whole genome shotgun (WGS) entry which is preliminary data.</text>
</comment>
<reference evidence="1" key="1">
    <citation type="submission" date="2022-07" db="EMBL/GenBank/DDBJ databases">
        <title>Phylogenomic reconstructions and comparative analyses of Kickxellomycotina fungi.</title>
        <authorList>
            <person name="Reynolds N.K."/>
            <person name="Stajich J.E."/>
            <person name="Barry K."/>
            <person name="Grigoriev I.V."/>
            <person name="Crous P."/>
            <person name="Smith M.E."/>
        </authorList>
    </citation>
    <scope>NUCLEOTIDE SEQUENCE</scope>
    <source>
        <strain evidence="1">NRRL 5244</strain>
    </source>
</reference>
<proteinExistence type="predicted"/>
<evidence type="ECO:0000313" key="2">
    <source>
        <dbReference type="Proteomes" id="UP001150603"/>
    </source>
</evidence>
<dbReference type="Proteomes" id="UP001150603">
    <property type="component" value="Unassembled WGS sequence"/>
</dbReference>
<sequence>YMKTEFNFDIHQLRADAKLDFYKTVSLINYIRKCSKELTCFACQATFADLEALAAHAKQSGAAHLAVPAEDSPIWKDAGNFVPVIDSDPLLMDFEDDAEFADVDEEKSRKMLEESKKILRKKFDQVSLDSSKQDTNSAASTEPASPAVAPASAA</sequence>